<evidence type="ECO:0000313" key="2">
    <source>
        <dbReference type="Proteomes" id="UP000295260"/>
    </source>
</evidence>
<protein>
    <submittedName>
        <fullName evidence="1">Uncharacterized protein</fullName>
    </submittedName>
</protein>
<dbReference type="RefSeq" id="WP_133533124.1">
    <property type="nucleotide sequence ID" value="NZ_SNXR01000014.1"/>
</dbReference>
<proteinExistence type="predicted"/>
<sequence length="235" mass="26047">MNSNSEVSYGARIGNAEKLVAALQNFNNYTPIKPEYSINAYNDLITSIKSQNNDVASKKQSYSLAVEKRKQVYDLKINAIKKLLSPINAAVKVSFGRTAKEATDVASIIAKIRGANIKSKKTANPDEATVSQSYQSFNSKAQFFADLIANLSNFGTDYTPANSEITITELNNRYNDAITANNDVMNNFTQFVQNNKVRIESYNTLSQIGIRIKDSIKAQYGNNSTEYNLIKGLKI</sequence>
<dbReference type="OrthoDB" id="1416897at2"/>
<dbReference type="Proteomes" id="UP000295260">
    <property type="component" value="Unassembled WGS sequence"/>
</dbReference>
<keyword evidence="2" id="KW-1185">Reference proteome</keyword>
<dbReference type="AlphaFoldDB" id="A0A4V6PV03"/>
<name>A0A4V6PV03_9FLAO</name>
<dbReference type="EMBL" id="SNXR01000014">
    <property type="protein sequence ID" value="TDP58622.1"/>
    <property type="molecule type" value="Genomic_DNA"/>
</dbReference>
<gene>
    <name evidence="1" type="ORF">BC748_1846</name>
</gene>
<organism evidence="1 2">
    <name type="scientific">Flavobacterium dankookense</name>
    <dbReference type="NCBI Taxonomy" id="706186"/>
    <lineage>
        <taxon>Bacteria</taxon>
        <taxon>Pseudomonadati</taxon>
        <taxon>Bacteroidota</taxon>
        <taxon>Flavobacteriia</taxon>
        <taxon>Flavobacteriales</taxon>
        <taxon>Flavobacteriaceae</taxon>
        <taxon>Flavobacterium</taxon>
    </lineage>
</organism>
<accession>A0A4V6PV03</accession>
<evidence type="ECO:0000313" key="1">
    <source>
        <dbReference type="EMBL" id="TDP58622.1"/>
    </source>
</evidence>
<comment type="caution">
    <text evidence="1">The sequence shown here is derived from an EMBL/GenBank/DDBJ whole genome shotgun (WGS) entry which is preliminary data.</text>
</comment>
<reference evidence="1 2" key="1">
    <citation type="submission" date="2019-03" db="EMBL/GenBank/DDBJ databases">
        <title>Genomic Encyclopedia of Archaeal and Bacterial Type Strains, Phase II (KMG-II): from individual species to whole genera.</title>
        <authorList>
            <person name="Goeker M."/>
        </authorList>
    </citation>
    <scope>NUCLEOTIDE SEQUENCE [LARGE SCALE GENOMIC DNA]</scope>
    <source>
        <strain evidence="1 2">DSM 25687</strain>
    </source>
</reference>